<evidence type="ECO:0000313" key="4">
    <source>
        <dbReference type="Proteomes" id="UP000000559"/>
    </source>
</evidence>
<reference evidence="3 4" key="1">
    <citation type="journal article" date="2004" name="Proc. Natl. Acad. Sci. U.S.A.">
        <title>The diploid genome sequence of Candida albicans.</title>
        <authorList>
            <person name="Jones T."/>
            <person name="Federspiel N.A."/>
            <person name="Chibana H."/>
            <person name="Dungan J."/>
            <person name="Kalman S."/>
            <person name="Magee B.B."/>
            <person name="Newport G."/>
            <person name="Thorstenson Y.R."/>
            <person name="Agabian N."/>
            <person name="Magee P.T."/>
            <person name="Davis R.W."/>
            <person name="Scherer S."/>
        </authorList>
    </citation>
    <scope>NUCLEOTIDE SEQUENCE [LARGE SCALE GENOMIC DNA]</scope>
    <source>
        <strain evidence="4">SC5314 / ATCC MYA-2876</strain>
    </source>
</reference>
<dbReference type="CGD" id="CAL0000183402">
    <property type="gene designation" value="orf19.7130"/>
</dbReference>
<evidence type="ECO:0000313" key="3">
    <source>
        <dbReference type="EMBL" id="AOW30769.1"/>
    </source>
</evidence>
<reference evidence="3 4" key="3">
    <citation type="journal article" date="2013" name="Genome Biol.">
        <title>Assembly of a phased diploid Candida albicans genome facilitates allele-specific measurements and provides a simple model for repeat and indel structure.</title>
        <authorList>
            <person name="Muzzey D."/>
            <person name="Schwartz K."/>
            <person name="Weissman J.S."/>
            <person name="Sherlock G."/>
        </authorList>
    </citation>
    <scope>NUCLEOTIDE SEQUENCE [LARGE SCALE GENOMIC DNA]</scope>
    <source>
        <strain evidence="4">SC5314 / ATCC MYA-2876</strain>
    </source>
</reference>
<dbReference type="OMA" id="CERCPEC"/>
<organism evidence="3 4">
    <name type="scientific">Candida albicans (strain SC5314 / ATCC MYA-2876)</name>
    <name type="common">Yeast</name>
    <dbReference type="NCBI Taxonomy" id="237561"/>
    <lineage>
        <taxon>Eukaryota</taxon>
        <taxon>Fungi</taxon>
        <taxon>Dikarya</taxon>
        <taxon>Ascomycota</taxon>
        <taxon>Saccharomycotina</taxon>
        <taxon>Pichiomycetes</taxon>
        <taxon>Debaryomycetaceae</taxon>
        <taxon>Candida/Lodderomyces clade</taxon>
        <taxon>Candida</taxon>
    </lineage>
</organism>
<evidence type="ECO:0000256" key="1">
    <source>
        <dbReference type="SAM" id="SignalP"/>
    </source>
</evidence>
<dbReference type="GeneID" id="3643140"/>
<feature type="chain" id="PRO_5009111248" evidence="1">
    <location>
        <begin position="19"/>
        <end position="133"/>
    </location>
</feature>
<feature type="signal peptide" evidence="1">
    <location>
        <begin position="1"/>
        <end position="18"/>
    </location>
</feature>
<dbReference type="KEGG" id="cal:CAALFM_C704320WA"/>
<dbReference type="OrthoDB" id="10340547at2759"/>
<dbReference type="RefSeq" id="XP_715181.1">
    <property type="nucleotide sequence ID" value="XM_710088.1"/>
</dbReference>
<dbReference type="VEuPathDB" id="FungiDB:C7_04320W_A"/>
<keyword evidence="4" id="KW-1185">Reference proteome</keyword>
<accession>A0A1D8PRK0</accession>
<dbReference type="EMBL" id="CP017629">
    <property type="protein sequence ID" value="AOW30769.1"/>
    <property type="molecule type" value="Genomic_DNA"/>
</dbReference>
<evidence type="ECO:0000313" key="2">
    <source>
        <dbReference type="CGD" id="CAL0000183402"/>
    </source>
</evidence>
<sequence>MMFARIFMIILMVGGVWCERCPECAEPARILRNECGVPTKTDLGGYFDCVCGLNGTFFDMYESCLKHCKALDYITFNTNNSTLREFYCQEAQKASTTEVTDTFPDAELQRYVTRNGGTHKKPSFVLTILMCMI</sequence>
<reference evidence="3 4" key="2">
    <citation type="journal article" date="2007" name="Genome Biol.">
        <title>Assembly of the Candida albicans genome into sixteen supercontigs aligned on the eight chromosomes.</title>
        <authorList>
            <person name="van het Hoog M."/>
            <person name="Rast T.J."/>
            <person name="Martchenko M."/>
            <person name="Grindle S."/>
            <person name="Dignard D."/>
            <person name="Hogues H."/>
            <person name="Cuomo C."/>
            <person name="Berriman M."/>
            <person name="Scherer S."/>
            <person name="Magee B.B."/>
            <person name="Whiteway M."/>
            <person name="Chibana H."/>
            <person name="Nantel A."/>
            <person name="Magee P.T."/>
        </authorList>
    </citation>
    <scope>GENOME REANNOTATION</scope>
    <source>
        <strain evidence="4">SC5314 / ATCC MYA-2876</strain>
    </source>
</reference>
<protein>
    <submittedName>
        <fullName evidence="3">Uncharacterized protein</fullName>
    </submittedName>
</protein>
<dbReference type="AlphaFoldDB" id="A0A1D8PRK0"/>
<dbReference type="InParanoid" id="A0A1D8PRK0"/>
<dbReference type="Proteomes" id="UP000000559">
    <property type="component" value="Chromosome 7"/>
</dbReference>
<proteinExistence type="predicted"/>
<name>A0A1D8PRK0_CANAL</name>
<gene>
    <name evidence="3" type="ordered locus">CAALFM_C704320WA</name>
    <name evidence="2" type="ordered locus">orf19.7130</name>
</gene>
<keyword evidence="1" id="KW-0732">Signal</keyword>